<reference evidence="3" key="1">
    <citation type="submission" date="2020-08" db="EMBL/GenBank/DDBJ databases">
        <title>Spodoptera exigua strain:BAW_Kor-Di-RS1 Genome sequencing and assembly.</title>
        <authorList>
            <person name="Kim J."/>
            <person name="Nam H.Y."/>
            <person name="Kwon M."/>
            <person name="Choi J.H."/>
            <person name="Cho S.R."/>
            <person name="Kim G.-H."/>
        </authorList>
    </citation>
    <scope>NUCLEOTIDE SEQUENCE</scope>
    <source>
        <strain evidence="3">BAW_Kor-Di-RS1</strain>
        <tissue evidence="3">Whole-body</tissue>
    </source>
</reference>
<dbReference type="Pfam" id="PF13843">
    <property type="entry name" value="DDE_Tnp_1_7"/>
    <property type="match status" value="1"/>
</dbReference>
<keyword evidence="1" id="KW-1133">Transmembrane helix</keyword>
<feature type="domain" description="PiggyBac transposable element-derived protein" evidence="2">
    <location>
        <begin position="14"/>
        <end position="53"/>
    </location>
</feature>
<sequence>MSDNHNLFPRSRITRWYDTTVDELYVYFGLVLAMGIVVKSRLEEYWSATLTYSILRVLAHTCPLTDS</sequence>
<protein>
    <recommendedName>
        <fullName evidence="2">PiggyBac transposable element-derived protein domain-containing protein</fullName>
    </recommendedName>
</protein>
<dbReference type="AlphaFoldDB" id="A0A835L869"/>
<dbReference type="InterPro" id="IPR029526">
    <property type="entry name" value="PGBD"/>
</dbReference>
<gene>
    <name evidence="3" type="ORF">HW555_002091</name>
</gene>
<dbReference type="Proteomes" id="UP000648187">
    <property type="component" value="Unassembled WGS sequence"/>
</dbReference>
<feature type="transmembrane region" description="Helical" evidence="1">
    <location>
        <begin position="24"/>
        <end position="42"/>
    </location>
</feature>
<evidence type="ECO:0000259" key="2">
    <source>
        <dbReference type="Pfam" id="PF13843"/>
    </source>
</evidence>
<keyword evidence="1" id="KW-0472">Membrane</keyword>
<proteinExistence type="predicted"/>
<dbReference type="EMBL" id="JACKWZ010000019">
    <property type="protein sequence ID" value="KAF9422070.1"/>
    <property type="molecule type" value="Genomic_DNA"/>
</dbReference>
<comment type="caution">
    <text evidence="3">The sequence shown here is derived from an EMBL/GenBank/DDBJ whole genome shotgun (WGS) entry which is preliminary data.</text>
</comment>
<organism evidence="3 4">
    <name type="scientific">Spodoptera exigua</name>
    <name type="common">Beet armyworm</name>
    <name type="synonym">Noctua fulgens</name>
    <dbReference type="NCBI Taxonomy" id="7107"/>
    <lineage>
        <taxon>Eukaryota</taxon>
        <taxon>Metazoa</taxon>
        <taxon>Ecdysozoa</taxon>
        <taxon>Arthropoda</taxon>
        <taxon>Hexapoda</taxon>
        <taxon>Insecta</taxon>
        <taxon>Pterygota</taxon>
        <taxon>Neoptera</taxon>
        <taxon>Endopterygota</taxon>
        <taxon>Lepidoptera</taxon>
        <taxon>Glossata</taxon>
        <taxon>Ditrysia</taxon>
        <taxon>Noctuoidea</taxon>
        <taxon>Noctuidae</taxon>
        <taxon>Amphipyrinae</taxon>
        <taxon>Spodoptera</taxon>
    </lineage>
</organism>
<keyword evidence="4" id="KW-1185">Reference proteome</keyword>
<name>A0A835L869_SPOEX</name>
<evidence type="ECO:0000313" key="4">
    <source>
        <dbReference type="Proteomes" id="UP000648187"/>
    </source>
</evidence>
<accession>A0A835L869</accession>
<keyword evidence="1" id="KW-0812">Transmembrane</keyword>
<evidence type="ECO:0000256" key="1">
    <source>
        <dbReference type="SAM" id="Phobius"/>
    </source>
</evidence>
<evidence type="ECO:0000313" key="3">
    <source>
        <dbReference type="EMBL" id="KAF9422070.1"/>
    </source>
</evidence>